<name>A0A0F3RNS7_9LACO</name>
<dbReference type="PRINTS" id="PR00111">
    <property type="entry name" value="ABHYDROLASE"/>
</dbReference>
<evidence type="ECO:0000259" key="2">
    <source>
        <dbReference type="Pfam" id="PF00561"/>
    </source>
</evidence>
<dbReference type="InterPro" id="IPR000073">
    <property type="entry name" value="AB_hydrolase_1"/>
</dbReference>
<dbReference type="PATRIC" id="fig|216463.3.peg.1729"/>
<dbReference type="InterPro" id="IPR000639">
    <property type="entry name" value="Epox_hydrolase-like"/>
</dbReference>
<evidence type="ECO:0000313" key="4">
    <source>
        <dbReference type="Proteomes" id="UP000033491"/>
    </source>
</evidence>
<comment type="caution">
    <text evidence="3">The sequence shown here is derived from an EMBL/GenBank/DDBJ whole genome shotgun (WGS) entry which is preliminary data.</text>
</comment>
<reference evidence="3 4" key="1">
    <citation type="submission" date="2015-03" db="EMBL/GenBank/DDBJ databases">
        <authorList>
            <person name="Zheng J."/>
            <person name="Ganezle M."/>
        </authorList>
    </citation>
    <scope>NUCLEOTIDE SEQUENCE [LARGE SCALE GENOMIC DNA]</scope>
    <source>
        <strain evidence="3 4">LP38</strain>
    </source>
</reference>
<sequence>MLEGGPFLTISTYRHAGLTLPYQDSGRGEAVLLLHGFPEDVASWTGVAARLHAAGYRTLIPAMRGYTATATPPSRRAYTIDALVTDLIALLDHLKLRRVHVVGHDWGGLLAWELAMRVPHRCQSLTVLGTPHPQAMVWSYTHSTQLLHSAYIGGFQLPHWPERLVARGLHDWLIKAGLNPADTARLTATFRHPATLTGPLNWYRALLLPHQPKVADSKLYVPTTYVWGRHDPFLGRAAATKTAAFVAADYRFVVLNAGHWLPENRPEVTAQLILDRMRRGSAAH</sequence>
<dbReference type="InterPro" id="IPR029058">
    <property type="entry name" value="AB_hydrolase_fold"/>
</dbReference>
<evidence type="ECO:0000313" key="3">
    <source>
        <dbReference type="EMBL" id="KJW11601.1"/>
    </source>
</evidence>
<accession>A0A0F3RNS7</accession>
<protein>
    <recommendedName>
        <fullName evidence="2">AB hydrolase-1 domain-containing protein</fullName>
    </recommendedName>
</protein>
<dbReference type="STRING" id="216463.VC81_12370"/>
<dbReference type="PANTHER" id="PTHR43329">
    <property type="entry name" value="EPOXIDE HYDROLASE"/>
    <property type="match status" value="1"/>
</dbReference>
<dbReference type="EMBL" id="JZCR01000025">
    <property type="protein sequence ID" value="KJW11601.1"/>
    <property type="molecule type" value="Genomic_DNA"/>
</dbReference>
<gene>
    <name evidence="3" type="ORF">VC81_12370</name>
</gene>
<dbReference type="Proteomes" id="UP000033491">
    <property type="component" value="Unassembled WGS sequence"/>
</dbReference>
<dbReference type="AlphaFoldDB" id="A0A0F3RNS7"/>
<dbReference type="PRINTS" id="PR00412">
    <property type="entry name" value="EPOXHYDRLASE"/>
</dbReference>
<dbReference type="GO" id="GO:0016787">
    <property type="term" value="F:hydrolase activity"/>
    <property type="evidence" value="ECO:0007669"/>
    <property type="project" value="UniProtKB-KW"/>
</dbReference>
<dbReference type="OrthoDB" id="9773293at2"/>
<dbReference type="Gene3D" id="3.40.50.1820">
    <property type="entry name" value="alpha/beta hydrolase"/>
    <property type="match status" value="1"/>
</dbReference>
<dbReference type="SUPFAM" id="SSF53474">
    <property type="entry name" value="alpha/beta-Hydrolases"/>
    <property type="match status" value="1"/>
</dbReference>
<keyword evidence="1" id="KW-0378">Hydrolase</keyword>
<proteinExistence type="predicted"/>
<feature type="domain" description="AB hydrolase-1" evidence="2">
    <location>
        <begin position="30"/>
        <end position="166"/>
    </location>
</feature>
<organism evidence="3 4">
    <name type="scientific">Levilactobacillus spicheri</name>
    <dbReference type="NCBI Taxonomy" id="216463"/>
    <lineage>
        <taxon>Bacteria</taxon>
        <taxon>Bacillati</taxon>
        <taxon>Bacillota</taxon>
        <taxon>Bacilli</taxon>
        <taxon>Lactobacillales</taxon>
        <taxon>Lactobacillaceae</taxon>
        <taxon>Levilactobacillus</taxon>
    </lineage>
</organism>
<dbReference type="Pfam" id="PF00561">
    <property type="entry name" value="Abhydrolase_1"/>
    <property type="match status" value="1"/>
</dbReference>
<evidence type="ECO:0000256" key="1">
    <source>
        <dbReference type="ARBA" id="ARBA00022801"/>
    </source>
</evidence>